<protein>
    <submittedName>
        <fullName evidence="1">Uncharacterized protein</fullName>
    </submittedName>
</protein>
<evidence type="ECO:0000313" key="2">
    <source>
        <dbReference type="Proteomes" id="UP000799324"/>
    </source>
</evidence>
<dbReference type="EMBL" id="MU004308">
    <property type="protein sequence ID" value="KAF2659334.1"/>
    <property type="molecule type" value="Genomic_DNA"/>
</dbReference>
<dbReference type="Proteomes" id="UP000799324">
    <property type="component" value="Unassembled WGS sequence"/>
</dbReference>
<name>A0A6A6TL71_9PLEO</name>
<accession>A0A6A6TL71</accession>
<proteinExistence type="predicted"/>
<sequence length="226" mass="25471">MDHAHRIMSFSEFLAWRAHNVRHQSCRYASSSDSSIASLPRSTIDSPIAPCCPSSQLAPSTTSRLSKTECHVKNHFRCSDLGRAMLPEAHEYQILLCRAASVSWVLFHVVYDAVQTLEMEDDLSVLQAAQRLNVCVEELDVGFETVAKGAQRVCLHGKEDTKNKAWGRKDVENEGAGRTEKDVDFKMLRGSKYRAGWSKRLSSVRTLVKAGALKPRRGRWWSPLLR</sequence>
<dbReference type="AlphaFoldDB" id="A0A6A6TL71"/>
<organism evidence="1 2">
    <name type="scientific">Lophiostoma macrostomum CBS 122681</name>
    <dbReference type="NCBI Taxonomy" id="1314788"/>
    <lineage>
        <taxon>Eukaryota</taxon>
        <taxon>Fungi</taxon>
        <taxon>Dikarya</taxon>
        <taxon>Ascomycota</taxon>
        <taxon>Pezizomycotina</taxon>
        <taxon>Dothideomycetes</taxon>
        <taxon>Pleosporomycetidae</taxon>
        <taxon>Pleosporales</taxon>
        <taxon>Lophiostomataceae</taxon>
        <taxon>Lophiostoma</taxon>
    </lineage>
</organism>
<evidence type="ECO:0000313" key="1">
    <source>
        <dbReference type="EMBL" id="KAF2659334.1"/>
    </source>
</evidence>
<reference evidence="1" key="1">
    <citation type="journal article" date="2020" name="Stud. Mycol.">
        <title>101 Dothideomycetes genomes: a test case for predicting lifestyles and emergence of pathogens.</title>
        <authorList>
            <person name="Haridas S."/>
            <person name="Albert R."/>
            <person name="Binder M."/>
            <person name="Bloem J."/>
            <person name="Labutti K."/>
            <person name="Salamov A."/>
            <person name="Andreopoulos B."/>
            <person name="Baker S."/>
            <person name="Barry K."/>
            <person name="Bills G."/>
            <person name="Bluhm B."/>
            <person name="Cannon C."/>
            <person name="Castanera R."/>
            <person name="Culley D."/>
            <person name="Daum C."/>
            <person name="Ezra D."/>
            <person name="Gonzalez J."/>
            <person name="Henrissat B."/>
            <person name="Kuo A."/>
            <person name="Liang C."/>
            <person name="Lipzen A."/>
            <person name="Lutzoni F."/>
            <person name="Magnuson J."/>
            <person name="Mondo S."/>
            <person name="Nolan M."/>
            <person name="Ohm R."/>
            <person name="Pangilinan J."/>
            <person name="Park H.-J."/>
            <person name="Ramirez L."/>
            <person name="Alfaro M."/>
            <person name="Sun H."/>
            <person name="Tritt A."/>
            <person name="Yoshinaga Y."/>
            <person name="Zwiers L.-H."/>
            <person name="Turgeon B."/>
            <person name="Goodwin S."/>
            <person name="Spatafora J."/>
            <person name="Crous P."/>
            <person name="Grigoriev I."/>
        </authorList>
    </citation>
    <scope>NUCLEOTIDE SEQUENCE</scope>
    <source>
        <strain evidence="1">CBS 122681</strain>
    </source>
</reference>
<gene>
    <name evidence="1" type="ORF">K491DRAFT_207281</name>
</gene>
<keyword evidence="2" id="KW-1185">Reference proteome</keyword>